<gene>
    <name evidence="1" type="ORF">PSO31014_01344</name>
</gene>
<dbReference type="Proteomes" id="UP000405357">
    <property type="component" value="Unassembled WGS sequence"/>
</dbReference>
<evidence type="ECO:0000313" key="2">
    <source>
        <dbReference type="Proteomes" id="UP000405357"/>
    </source>
</evidence>
<evidence type="ECO:0000313" key="1">
    <source>
        <dbReference type="EMBL" id="VVD85845.1"/>
    </source>
</evidence>
<proteinExistence type="predicted"/>
<protein>
    <submittedName>
        <fullName evidence="1">Uncharacterized protein</fullName>
    </submittedName>
</protein>
<name>A0ABY6VT68_9BURK</name>
<organism evidence="1 2">
    <name type="scientific">Pandoraea soli</name>
    <dbReference type="NCBI Taxonomy" id="2508293"/>
    <lineage>
        <taxon>Bacteria</taxon>
        <taxon>Pseudomonadati</taxon>
        <taxon>Pseudomonadota</taxon>
        <taxon>Betaproteobacteria</taxon>
        <taxon>Burkholderiales</taxon>
        <taxon>Burkholderiaceae</taxon>
        <taxon>Pandoraea</taxon>
    </lineage>
</organism>
<dbReference type="EMBL" id="CABPSG010000003">
    <property type="protein sequence ID" value="VVD85845.1"/>
    <property type="molecule type" value="Genomic_DNA"/>
</dbReference>
<accession>A0ABY6VT68</accession>
<comment type="caution">
    <text evidence="1">The sequence shown here is derived from an EMBL/GenBank/DDBJ whole genome shotgun (WGS) entry which is preliminary data.</text>
</comment>
<keyword evidence="2" id="KW-1185">Reference proteome</keyword>
<sequence length="54" mass="5844">MRAGVSRLTVIQLEQGENVGLHAIMAAIGALDMGLRIDTIRINYDDIGRFGDDA</sequence>
<reference evidence="1 2" key="1">
    <citation type="submission" date="2019-08" db="EMBL/GenBank/DDBJ databases">
        <authorList>
            <person name="Peeters C."/>
        </authorList>
    </citation>
    <scope>NUCLEOTIDE SEQUENCE [LARGE SCALE GENOMIC DNA]</scope>
    <source>
        <strain evidence="1 2">LMG 31014</strain>
    </source>
</reference>